<reference evidence="2" key="1">
    <citation type="journal article" date="2023" name="Nat. Plants">
        <title>Single-cell RNA sequencing provides a high-resolution roadmap for understanding the multicellular compartmentation of specialized metabolism.</title>
        <authorList>
            <person name="Sun S."/>
            <person name="Shen X."/>
            <person name="Li Y."/>
            <person name="Li Y."/>
            <person name="Wang S."/>
            <person name="Li R."/>
            <person name="Zhang H."/>
            <person name="Shen G."/>
            <person name="Guo B."/>
            <person name="Wei J."/>
            <person name="Xu J."/>
            <person name="St-Pierre B."/>
            <person name="Chen S."/>
            <person name="Sun C."/>
        </authorList>
    </citation>
    <scope>NUCLEOTIDE SEQUENCE [LARGE SCALE GENOMIC DNA]</scope>
</reference>
<name>A0ACC0B8E2_CATRO</name>
<protein>
    <submittedName>
        <fullName evidence="1">Uncharacterized protein</fullName>
    </submittedName>
</protein>
<proteinExistence type="predicted"/>
<sequence length="121" mass="13574">MHLELGEISTFIVSLPKVAKEPLHKISAVELLNAMRVQAFRSIREEEVLKVIKSISENDQSVVNLSKIIFPLTYKITAKLLLAVVGDVVKLMGAFNIADMFPSFKLLEVIGGRRQKLEKIQ</sequence>
<dbReference type="Proteomes" id="UP001060085">
    <property type="component" value="Linkage Group LG04"/>
</dbReference>
<evidence type="ECO:0000313" key="1">
    <source>
        <dbReference type="EMBL" id="KAI5668944.1"/>
    </source>
</evidence>
<accession>A0ACC0B8E2</accession>
<organism evidence="1 2">
    <name type="scientific">Catharanthus roseus</name>
    <name type="common">Madagascar periwinkle</name>
    <name type="synonym">Vinca rosea</name>
    <dbReference type="NCBI Taxonomy" id="4058"/>
    <lineage>
        <taxon>Eukaryota</taxon>
        <taxon>Viridiplantae</taxon>
        <taxon>Streptophyta</taxon>
        <taxon>Embryophyta</taxon>
        <taxon>Tracheophyta</taxon>
        <taxon>Spermatophyta</taxon>
        <taxon>Magnoliopsida</taxon>
        <taxon>eudicotyledons</taxon>
        <taxon>Gunneridae</taxon>
        <taxon>Pentapetalae</taxon>
        <taxon>asterids</taxon>
        <taxon>lamiids</taxon>
        <taxon>Gentianales</taxon>
        <taxon>Apocynaceae</taxon>
        <taxon>Rauvolfioideae</taxon>
        <taxon>Vinceae</taxon>
        <taxon>Catharanthinae</taxon>
        <taxon>Catharanthus</taxon>
    </lineage>
</organism>
<keyword evidence="2" id="KW-1185">Reference proteome</keyword>
<comment type="caution">
    <text evidence="1">The sequence shown here is derived from an EMBL/GenBank/DDBJ whole genome shotgun (WGS) entry which is preliminary data.</text>
</comment>
<evidence type="ECO:0000313" key="2">
    <source>
        <dbReference type="Proteomes" id="UP001060085"/>
    </source>
</evidence>
<dbReference type="EMBL" id="CM044704">
    <property type="protein sequence ID" value="KAI5668944.1"/>
    <property type="molecule type" value="Genomic_DNA"/>
</dbReference>
<gene>
    <name evidence="1" type="ORF">M9H77_18797</name>
</gene>